<evidence type="ECO:0000313" key="1">
    <source>
        <dbReference type="EMBL" id="AKB85591.1"/>
    </source>
</evidence>
<proteinExistence type="predicted"/>
<gene>
    <name evidence="1" type="ORF">MCMEM_1538</name>
</gene>
<dbReference type="KEGG" id="mmet:MCMEM_1538"/>
<dbReference type="Proteomes" id="UP000033048">
    <property type="component" value="Chromosome"/>
</dbReference>
<evidence type="ECO:0000313" key="2">
    <source>
        <dbReference type="Proteomes" id="UP000033048"/>
    </source>
</evidence>
<dbReference type="STRING" id="1434104.MCMEM_1538"/>
<name>A0A0E3SRJ5_METMT</name>
<keyword evidence="2" id="KW-1185">Reference proteome</keyword>
<sequence>MNEDGIWYEGADDRLGLLYIISNRHEFKDEMRSLDYWSMEDHLIIGEFPGQVVSSSAEITAPGPDGKTIYVIVDGYNLPTEEIRPVSEWVFNELVRLSLESGAIGEDSALNDETYSSEADDISEAPTYEEDDIVDVPDPVETTDYEIVDDTPTEEDVPPEPVDETELDIADIEYFLDILEEENEIEVKGTVETDEISKEDVLQYQEIMVNYVLDEEFMDEIDSYSIGVNTLRMGFEYEGNLHSSGIDISEEQEPEMNRDLIRATFEDDFSIGEDGEVSLIRDERYSGEDKVASKVNEILEKGKLSKADKDFINNVKTGHQAASFFSDDYKDTGFAKTIDKVDKLNSVAETIEESKQVYDNTKKLSQLKGAGGTTAKAIYTVSKVGQKVGEKVPIVGSLIKTGSEIVEKTVMLMPEIDDAVSNSDFRQGRITSGGHGSKTPQAFLHNYGERTETSNGVDYKFKYKDENGKDETISPTFWVKSTIKGKTYYIPTDEWENPIADVAIMDTDSWKPWTWDNCQVVKFSNPSVVYNDGEVYDL</sequence>
<accession>A0A0E3SRJ5</accession>
<organism evidence="1 2">
    <name type="scientific">Methanococcoides methylutens MM1</name>
    <dbReference type="NCBI Taxonomy" id="1434104"/>
    <lineage>
        <taxon>Archaea</taxon>
        <taxon>Methanobacteriati</taxon>
        <taxon>Methanobacteriota</taxon>
        <taxon>Stenosarchaea group</taxon>
        <taxon>Methanomicrobia</taxon>
        <taxon>Methanosarcinales</taxon>
        <taxon>Methanosarcinaceae</taxon>
        <taxon>Methanococcoides</taxon>
    </lineage>
</organism>
<reference evidence="1 2" key="1">
    <citation type="submission" date="2014-07" db="EMBL/GenBank/DDBJ databases">
        <title>Methanogenic archaea and the global carbon cycle.</title>
        <authorList>
            <person name="Henriksen J.R."/>
            <person name="Luke J."/>
            <person name="Reinhart S."/>
            <person name="Benedict M.N."/>
            <person name="Youngblut N.D."/>
            <person name="Metcalf M.E."/>
            <person name="Whitaker R.J."/>
            <person name="Metcalf W.W."/>
        </authorList>
    </citation>
    <scope>NUCLEOTIDE SEQUENCE [LARGE SCALE GENOMIC DNA]</scope>
    <source>
        <strain evidence="1 2">MM1</strain>
    </source>
</reference>
<dbReference type="EMBL" id="CP009518">
    <property type="protein sequence ID" value="AKB85591.1"/>
    <property type="molecule type" value="Genomic_DNA"/>
</dbReference>
<protein>
    <submittedName>
        <fullName evidence="1">Uncharacterized protein</fullName>
    </submittedName>
</protein>
<dbReference type="HOGENOM" id="CLU_505903_0_0_2"/>
<dbReference type="AlphaFoldDB" id="A0A0E3SRJ5"/>